<feature type="domain" description="Integral membrane bound transporter" evidence="6">
    <location>
        <begin position="379"/>
        <end position="500"/>
    </location>
</feature>
<keyword evidence="4 5" id="KW-0472">Membrane</keyword>
<dbReference type="RefSeq" id="WP_254594877.1">
    <property type="nucleotide sequence ID" value="NZ_CADIJM010000001.1"/>
</dbReference>
<evidence type="ECO:0000313" key="8">
    <source>
        <dbReference type="Proteomes" id="UP000494214"/>
    </source>
</evidence>
<feature type="transmembrane region" description="Helical" evidence="5">
    <location>
        <begin position="459"/>
        <end position="475"/>
    </location>
</feature>
<feature type="transmembrane region" description="Helical" evidence="5">
    <location>
        <begin position="152"/>
        <end position="175"/>
    </location>
</feature>
<feature type="transmembrane region" description="Helical" evidence="5">
    <location>
        <begin position="436"/>
        <end position="453"/>
    </location>
</feature>
<dbReference type="AlphaFoldDB" id="A0A6S6Z9D1"/>
<feature type="transmembrane region" description="Helical" evidence="5">
    <location>
        <begin position="81"/>
        <end position="101"/>
    </location>
</feature>
<proteinExistence type="predicted"/>
<feature type="transmembrane region" description="Helical" evidence="5">
    <location>
        <begin position="407"/>
        <end position="429"/>
    </location>
</feature>
<evidence type="ECO:0000256" key="3">
    <source>
        <dbReference type="ARBA" id="ARBA00022989"/>
    </source>
</evidence>
<evidence type="ECO:0000259" key="6">
    <source>
        <dbReference type="Pfam" id="PF13515"/>
    </source>
</evidence>
<feature type="transmembrane region" description="Helical" evidence="5">
    <location>
        <begin position="487"/>
        <end position="505"/>
    </location>
</feature>
<feature type="transmembrane region" description="Helical" evidence="5">
    <location>
        <begin position="113"/>
        <end position="140"/>
    </location>
</feature>
<evidence type="ECO:0000256" key="1">
    <source>
        <dbReference type="ARBA" id="ARBA00004141"/>
    </source>
</evidence>
<dbReference type="Proteomes" id="UP000494214">
    <property type="component" value="Unassembled WGS sequence"/>
</dbReference>
<gene>
    <name evidence="7" type="ORF">LMG26690_00752</name>
</gene>
<keyword evidence="8" id="KW-1185">Reference proteome</keyword>
<dbReference type="Pfam" id="PF13515">
    <property type="entry name" value="FUSC_2"/>
    <property type="match status" value="1"/>
</dbReference>
<accession>A0A6S6Z9D1</accession>
<evidence type="ECO:0000256" key="2">
    <source>
        <dbReference type="ARBA" id="ARBA00022692"/>
    </source>
</evidence>
<organism evidence="7 8">
    <name type="scientific">Achromobacter animicus</name>
    <dbReference type="NCBI Taxonomy" id="1389935"/>
    <lineage>
        <taxon>Bacteria</taxon>
        <taxon>Pseudomonadati</taxon>
        <taxon>Pseudomonadota</taxon>
        <taxon>Betaproteobacteria</taxon>
        <taxon>Burkholderiales</taxon>
        <taxon>Alcaligenaceae</taxon>
        <taxon>Achromobacter</taxon>
    </lineage>
</organism>
<comment type="subcellular location">
    <subcellularLocation>
        <location evidence="1">Membrane</location>
        <topology evidence="1">Multi-pass membrane protein</topology>
    </subcellularLocation>
</comment>
<evidence type="ECO:0000313" key="7">
    <source>
        <dbReference type="EMBL" id="CAB3664408.1"/>
    </source>
</evidence>
<keyword evidence="2 5" id="KW-0812">Transmembrane</keyword>
<dbReference type="EMBL" id="CADIJM010000001">
    <property type="protein sequence ID" value="CAB3664408.1"/>
    <property type="molecule type" value="Genomic_DNA"/>
</dbReference>
<name>A0A6S6Z9D1_9BURK</name>
<evidence type="ECO:0000256" key="4">
    <source>
        <dbReference type="ARBA" id="ARBA00023136"/>
    </source>
</evidence>
<reference evidence="7 8" key="1">
    <citation type="submission" date="2020-04" db="EMBL/GenBank/DDBJ databases">
        <authorList>
            <person name="De Canck E."/>
        </authorList>
    </citation>
    <scope>NUCLEOTIDE SEQUENCE [LARGE SCALE GENOMIC DNA]</scope>
    <source>
        <strain evidence="7 8">LMG 26690</strain>
    </source>
</reference>
<feature type="transmembrane region" description="Helical" evidence="5">
    <location>
        <begin position="366"/>
        <end position="387"/>
    </location>
</feature>
<dbReference type="InterPro" id="IPR049453">
    <property type="entry name" value="Memb_transporter_dom"/>
</dbReference>
<protein>
    <recommendedName>
        <fullName evidence="6">Integral membrane bound transporter domain-containing protein</fullName>
    </recommendedName>
</protein>
<sequence length="674" mass="70112">MSRPLMTHGARASNMRWLMSLAHMEPSPVNPWVMLRAALAIGLPTAVGMALDQGAAAALVALGALPAITGDNGGPYRSRALSIGSTVFGGAFGYLLGNLMSGHGLWTSAGMTLLVLAASLVGTFNNIAAVATLQFATYVIVGSSLTPTLPPWLPPVLVGVGGLFGLALTLSGWVVNPIAPERAAVAQAYRKLAAMFAAIGTSRVMAARRDMEAAMATAYDTVLAARGRSAGPSPRLARLAAQLQACTPLTNAALALARAGRVLPDECARVMNHLADRVENDAPPDARDDIAALHRASMPQLAEALEQVQPLLHGARASQANQGAGATEAIQATEADAFATLQPAPARTPWRVLIRTYRPGPTTVRYLVRLGLCLVAAEAVALAAALPRSYWVPLIVVVVFKPNFGSVFARALQSCAGSVVGVAISATVLALDRGGLASLLTVAALAALLPWSIRRNYGLFSAILVPILMLLIGALQPGSWAIALARLIDVGVAAAIVLLVGYLPWIRIERSNLDHAVSAATSTLAAYLNTVFQTDPGNRHDLRARAYARLSDLRIALQRGLSEPRLVSRRALAWWPVEVALERVANAISDTAWSLPAGQDAPAAAQVAQLAAALDSIAAAVEQGLPVPAAPIVAPSPALRDVAAEIESLRVTLAGPDFTATPGRPAAPSPLHQV</sequence>
<dbReference type="GO" id="GO:0016020">
    <property type="term" value="C:membrane"/>
    <property type="evidence" value="ECO:0007669"/>
    <property type="project" value="UniProtKB-SubCell"/>
</dbReference>
<keyword evidence="3 5" id="KW-1133">Transmembrane helix</keyword>
<evidence type="ECO:0000256" key="5">
    <source>
        <dbReference type="SAM" id="Phobius"/>
    </source>
</evidence>